<protein>
    <recommendedName>
        <fullName evidence="1">3'-5' exonuclease domain-containing protein</fullName>
    </recommendedName>
</protein>
<dbReference type="OrthoDB" id="26838at2759"/>
<evidence type="ECO:0000259" key="1">
    <source>
        <dbReference type="SMART" id="SM00474"/>
    </source>
</evidence>
<gene>
    <name evidence="2" type="ORF">PHYEVI_LOCUS9478</name>
</gene>
<proteinExistence type="predicted"/>
<dbReference type="InterPro" id="IPR052144">
    <property type="entry name" value="piRNA_biogenesis_EXD1"/>
</dbReference>
<reference evidence="2" key="1">
    <citation type="submission" date="2022-01" db="EMBL/GenBank/DDBJ databases">
        <authorList>
            <person name="King R."/>
        </authorList>
    </citation>
    <scope>NUCLEOTIDE SEQUENCE</scope>
</reference>
<organism evidence="2 3">
    <name type="scientific">Phyllotreta striolata</name>
    <name type="common">Striped flea beetle</name>
    <name type="synonym">Crioceris striolata</name>
    <dbReference type="NCBI Taxonomy" id="444603"/>
    <lineage>
        <taxon>Eukaryota</taxon>
        <taxon>Metazoa</taxon>
        <taxon>Ecdysozoa</taxon>
        <taxon>Arthropoda</taxon>
        <taxon>Hexapoda</taxon>
        <taxon>Insecta</taxon>
        <taxon>Pterygota</taxon>
        <taxon>Neoptera</taxon>
        <taxon>Endopterygota</taxon>
        <taxon>Coleoptera</taxon>
        <taxon>Polyphaga</taxon>
        <taxon>Cucujiformia</taxon>
        <taxon>Chrysomeloidea</taxon>
        <taxon>Chrysomelidae</taxon>
        <taxon>Galerucinae</taxon>
        <taxon>Alticini</taxon>
        <taxon>Phyllotreta</taxon>
    </lineage>
</organism>
<dbReference type="Gene3D" id="3.30.420.10">
    <property type="entry name" value="Ribonuclease H-like superfamily/Ribonuclease H"/>
    <property type="match status" value="1"/>
</dbReference>
<dbReference type="InterPro" id="IPR012337">
    <property type="entry name" value="RNaseH-like_sf"/>
</dbReference>
<feature type="domain" description="3'-5' exonuclease" evidence="1">
    <location>
        <begin position="119"/>
        <end position="292"/>
    </location>
</feature>
<dbReference type="EMBL" id="OU900099">
    <property type="protein sequence ID" value="CAG9863179.1"/>
    <property type="molecule type" value="Genomic_DNA"/>
</dbReference>
<accession>A0A9N9TYL1</accession>
<dbReference type="PANTHER" id="PTHR46628:SF1">
    <property type="entry name" value="PIRNA BIOGENESIS PROTEIN EXD1"/>
    <property type="match status" value="1"/>
</dbReference>
<name>A0A9N9TYL1_PHYSR</name>
<dbReference type="GO" id="GO:1990923">
    <property type="term" value="C:PET complex"/>
    <property type="evidence" value="ECO:0007669"/>
    <property type="project" value="TreeGrafter"/>
</dbReference>
<evidence type="ECO:0000313" key="2">
    <source>
        <dbReference type="EMBL" id="CAG9863179.1"/>
    </source>
</evidence>
<dbReference type="AlphaFoldDB" id="A0A9N9TYL1"/>
<dbReference type="GO" id="GO:0003676">
    <property type="term" value="F:nucleic acid binding"/>
    <property type="evidence" value="ECO:0007669"/>
    <property type="project" value="InterPro"/>
</dbReference>
<dbReference type="InterPro" id="IPR002562">
    <property type="entry name" value="3'-5'_exonuclease_dom"/>
</dbReference>
<dbReference type="GO" id="GO:0034587">
    <property type="term" value="P:piRNA processing"/>
    <property type="evidence" value="ECO:0007669"/>
    <property type="project" value="TreeGrafter"/>
</dbReference>
<sequence length="359" mass="41527">MDPESFKEQFIVGDYIVIELTSDDIFEGEIADLASSRIDLKNPKQHNNDNELSGIYTFYRNEIVSIKKFKNEVKEKASDSLLSQLEVNFSGLEIVESEYDRLKDMTRDFVYIENADSRYFDAVNVISKAETIGVAGLGIEKCRGGSIKLLAICTWDQVYLFDFINVKQKKFYAELKEVFEAECTCKVIHEAGPLLDILYRGYDVFVKNVFDTQVVDLIIKKKETGKIPVSLQSVSDLLTDYLKFPSPYLEKAMATTINKWSERPLSTRRRTYASQLVAYLITLKEHMQRVLFGEIYEAIEKVHDFYFYLDGYNFEKSWQDKLVPKQIQNLIPNLRRNPIERDTIVKTMSPTPSLVDNPQ</sequence>
<dbReference type="PANTHER" id="PTHR46628">
    <property type="entry name" value="PIRNA BIOGENESIS PROTEIN EXD1"/>
    <property type="match status" value="1"/>
</dbReference>
<dbReference type="GO" id="GO:0008408">
    <property type="term" value="F:3'-5' exonuclease activity"/>
    <property type="evidence" value="ECO:0007669"/>
    <property type="project" value="InterPro"/>
</dbReference>
<dbReference type="Pfam" id="PF01612">
    <property type="entry name" value="DNA_pol_A_exo1"/>
    <property type="match status" value="1"/>
</dbReference>
<dbReference type="Proteomes" id="UP001153712">
    <property type="component" value="Chromosome 6"/>
</dbReference>
<dbReference type="SUPFAM" id="SSF53098">
    <property type="entry name" value="Ribonuclease H-like"/>
    <property type="match status" value="1"/>
</dbReference>
<keyword evidence="3" id="KW-1185">Reference proteome</keyword>
<evidence type="ECO:0000313" key="3">
    <source>
        <dbReference type="Proteomes" id="UP001153712"/>
    </source>
</evidence>
<dbReference type="SMART" id="SM00474">
    <property type="entry name" value="35EXOc"/>
    <property type="match status" value="1"/>
</dbReference>
<dbReference type="InterPro" id="IPR036397">
    <property type="entry name" value="RNaseH_sf"/>
</dbReference>